<proteinExistence type="predicted"/>
<feature type="transmembrane region" description="Helical" evidence="2">
    <location>
        <begin position="133"/>
        <end position="151"/>
    </location>
</feature>
<keyword evidence="3" id="KW-0732">Signal</keyword>
<name>A0A101R511_9ACTN</name>
<evidence type="ECO:0000256" key="1">
    <source>
        <dbReference type="SAM" id="MobiDB-lite"/>
    </source>
</evidence>
<dbReference type="RefSeq" id="WP_067227433.1">
    <property type="nucleotide sequence ID" value="NZ_KQ948549.1"/>
</dbReference>
<dbReference type="Proteomes" id="UP000053271">
    <property type="component" value="Unassembled WGS sequence"/>
</dbReference>
<feature type="signal peptide" evidence="3">
    <location>
        <begin position="1"/>
        <end position="26"/>
    </location>
</feature>
<organism evidence="4 5">
    <name type="scientific">Streptomyces longwoodensis</name>
    <dbReference type="NCBI Taxonomy" id="68231"/>
    <lineage>
        <taxon>Bacteria</taxon>
        <taxon>Bacillati</taxon>
        <taxon>Actinomycetota</taxon>
        <taxon>Actinomycetes</taxon>
        <taxon>Kitasatosporales</taxon>
        <taxon>Streptomycetaceae</taxon>
        <taxon>Streptomyces</taxon>
    </lineage>
</organism>
<keyword evidence="2" id="KW-0472">Membrane</keyword>
<accession>A0A101R511</accession>
<comment type="caution">
    <text evidence="4">The sequence shown here is derived from an EMBL/GenBank/DDBJ whole genome shotgun (WGS) entry which is preliminary data.</text>
</comment>
<evidence type="ECO:0000256" key="3">
    <source>
        <dbReference type="SAM" id="SignalP"/>
    </source>
</evidence>
<keyword evidence="5" id="KW-1185">Reference proteome</keyword>
<reference evidence="4 5" key="1">
    <citation type="submission" date="2015-10" db="EMBL/GenBank/DDBJ databases">
        <title>Draft genome sequence of Streptomyces longwoodensis DSM 41677, type strain for the species Streptomyces longwoodensis.</title>
        <authorList>
            <person name="Ruckert C."/>
            <person name="Winkler A."/>
            <person name="Kalinowski J."/>
            <person name="Kampfer P."/>
            <person name="Glaeser S."/>
        </authorList>
    </citation>
    <scope>NUCLEOTIDE SEQUENCE [LARGE SCALE GENOMIC DNA]</scope>
    <source>
        <strain evidence="4 5">DSM 41677</strain>
    </source>
</reference>
<evidence type="ECO:0000313" key="4">
    <source>
        <dbReference type="EMBL" id="KUN41840.1"/>
    </source>
</evidence>
<dbReference type="STRING" id="68231.AQJ30_00180"/>
<feature type="compositionally biased region" description="Pro residues" evidence="1">
    <location>
        <begin position="85"/>
        <end position="94"/>
    </location>
</feature>
<gene>
    <name evidence="4" type="ORF">AQJ30_00180</name>
</gene>
<dbReference type="GeneID" id="91423043"/>
<dbReference type="AlphaFoldDB" id="A0A101R511"/>
<feature type="chain" id="PRO_5007104577" evidence="3">
    <location>
        <begin position="27"/>
        <end position="156"/>
    </location>
</feature>
<feature type="region of interest" description="Disordered" evidence="1">
    <location>
        <begin position="52"/>
        <end position="103"/>
    </location>
</feature>
<evidence type="ECO:0000313" key="5">
    <source>
        <dbReference type="Proteomes" id="UP000053271"/>
    </source>
</evidence>
<dbReference type="EMBL" id="LMWS01000001">
    <property type="protein sequence ID" value="KUN41840.1"/>
    <property type="molecule type" value="Genomic_DNA"/>
</dbReference>
<keyword evidence="2" id="KW-0812">Transmembrane</keyword>
<keyword evidence="2" id="KW-1133">Transmembrane helix</keyword>
<evidence type="ECO:0000256" key="2">
    <source>
        <dbReference type="SAM" id="Phobius"/>
    </source>
</evidence>
<sequence length="156" mass="16136">MLRRTAAVGTLFALAALVPSAVPAHAQDLDCHDFVYQEDAQAVFDADRTDRHRLDEDQGPDDGIACEALPRRAGATTSSTHRPKPTPTAVPTPVPTRTVTPTATVRPTTVVPTRGVQGGLGGASGTGPTGWDVAIGATFVAGAAVATGFVVRRRRG</sequence>
<protein>
    <submittedName>
        <fullName evidence="4">Excalibur calcium-binding protein</fullName>
    </submittedName>
</protein>